<dbReference type="GeneID" id="39875089"/>
<dbReference type="VEuPathDB" id="PiroplasmaDB:BOVATA_028120"/>
<dbReference type="InterPro" id="IPR003097">
    <property type="entry name" value="CysJ-like_FAD-binding"/>
</dbReference>
<dbReference type="EC" id="1.6.2.4" evidence="8"/>
<dbReference type="GO" id="GO:0010181">
    <property type="term" value="F:FMN binding"/>
    <property type="evidence" value="ECO:0007669"/>
    <property type="project" value="InterPro"/>
</dbReference>
<dbReference type="Proteomes" id="UP000236319">
    <property type="component" value="Unassembled WGS sequence"/>
</dbReference>
<dbReference type="GO" id="GO:0003958">
    <property type="term" value="F:NADPH-hemoprotein reductase activity"/>
    <property type="evidence" value="ECO:0007669"/>
    <property type="project" value="UniProtKB-EC"/>
</dbReference>
<dbReference type="SUPFAM" id="SSF63380">
    <property type="entry name" value="Riboflavin synthase domain-like"/>
    <property type="match status" value="1"/>
</dbReference>
<evidence type="ECO:0000256" key="5">
    <source>
        <dbReference type="ARBA" id="ARBA00022827"/>
    </source>
</evidence>
<dbReference type="PANTHER" id="PTHR19384:SF17">
    <property type="entry name" value="NADPH--CYTOCHROME P450 REDUCTASE"/>
    <property type="match status" value="1"/>
</dbReference>
<evidence type="ECO:0000256" key="7">
    <source>
        <dbReference type="ARBA" id="ARBA00023002"/>
    </source>
</evidence>
<evidence type="ECO:0000256" key="4">
    <source>
        <dbReference type="ARBA" id="ARBA00022643"/>
    </source>
</evidence>
<proteinExistence type="predicted"/>
<evidence type="ECO:0000256" key="1">
    <source>
        <dbReference type="ARBA" id="ARBA00001917"/>
    </source>
</evidence>
<dbReference type="Pfam" id="PF00258">
    <property type="entry name" value="Flavodoxin_1"/>
    <property type="match status" value="1"/>
</dbReference>
<comment type="cofactor">
    <cofactor evidence="1">
        <name>FMN</name>
        <dbReference type="ChEBI" id="CHEBI:58210"/>
    </cofactor>
</comment>
<reference evidence="12 13" key="1">
    <citation type="journal article" date="2017" name="BMC Genomics">
        <title>Whole-genome assembly of Babesia ovata and comparative genomics between closely related pathogens.</title>
        <authorList>
            <person name="Yamagishi J."/>
            <person name="Asada M."/>
            <person name="Hakimi H."/>
            <person name="Tanaka T.Q."/>
            <person name="Sugimoto C."/>
            <person name="Kawazu S."/>
        </authorList>
    </citation>
    <scope>NUCLEOTIDE SEQUENCE [LARGE SCALE GENOMIC DNA]</scope>
    <source>
        <strain evidence="12 13">Miyake</strain>
    </source>
</reference>
<evidence type="ECO:0000256" key="3">
    <source>
        <dbReference type="ARBA" id="ARBA00022630"/>
    </source>
</evidence>
<dbReference type="PROSITE" id="PS51384">
    <property type="entry name" value="FAD_FR"/>
    <property type="match status" value="1"/>
</dbReference>
<evidence type="ECO:0000313" key="13">
    <source>
        <dbReference type="Proteomes" id="UP000236319"/>
    </source>
</evidence>
<feature type="compositionally biased region" description="Basic and acidic residues" evidence="9">
    <location>
        <begin position="48"/>
        <end position="59"/>
    </location>
</feature>
<keyword evidence="5" id="KW-0274">FAD</keyword>
<evidence type="ECO:0000256" key="2">
    <source>
        <dbReference type="ARBA" id="ARBA00001974"/>
    </source>
</evidence>
<dbReference type="Pfam" id="PF00667">
    <property type="entry name" value="FAD_binding_1"/>
    <property type="match status" value="1"/>
</dbReference>
<keyword evidence="7" id="KW-0560">Oxidoreductase</keyword>
<dbReference type="OrthoDB" id="1688044at2759"/>
<evidence type="ECO:0000256" key="6">
    <source>
        <dbReference type="ARBA" id="ARBA00022857"/>
    </source>
</evidence>
<accession>A0A2H6KED7</accession>
<dbReference type="GO" id="GO:0005829">
    <property type="term" value="C:cytosol"/>
    <property type="evidence" value="ECO:0007669"/>
    <property type="project" value="TreeGrafter"/>
</dbReference>
<evidence type="ECO:0000259" key="11">
    <source>
        <dbReference type="PROSITE" id="PS51384"/>
    </source>
</evidence>
<dbReference type="Gene3D" id="3.40.50.80">
    <property type="entry name" value="Nucleotide-binding domain of ferredoxin-NADP reductase (FNR) module"/>
    <property type="match status" value="1"/>
</dbReference>
<comment type="caution">
    <text evidence="12">The sequence shown here is derived from an EMBL/GenBank/DDBJ whole genome shotgun (WGS) entry which is preliminary data.</text>
</comment>
<dbReference type="SUPFAM" id="SSF52343">
    <property type="entry name" value="Ferredoxin reductase-like, C-terminal NADP-linked domain"/>
    <property type="match status" value="1"/>
</dbReference>
<dbReference type="InterPro" id="IPR017938">
    <property type="entry name" value="Riboflavin_synthase-like_b-brl"/>
</dbReference>
<dbReference type="PROSITE" id="PS50902">
    <property type="entry name" value="FLAVODOXIN_LIKE"/>
    <property type="match status" value="1"/>
</dbReference>
<protein>
    <recommendedName>
        <fullName evidence="8">NADPH--hemoprotein reductase</fullName>
        <ecNumber evidence="8">1.6.2.4</ecNumber>
    </recommendedName>
</protein>
<keyword evidence="4" id="KW-0288">FMN</keyword>
<sequence length="672" mass="75803">MPQITQVTFTIVATALALYITYELWKRAQSCGAEPAEQEDADAPQESHTSEIEPQKAESDLQGDISRVYIYYGSQTGTAERFARALALQLAAWNEAFQSNAINLEDWEEEKISQPGATAIFTVATHDDGLFPDNAIDFVKWLGKRGKEGSTLRGLRFCIFGLGSSEYPLFNHAAKTLQKLLQKAGAHELLSITLGDDAGDLKGDFNQWSVKLCEVLANEFRIPPPQLSTQSRGKHLKVTDSWRDKVPLELRYVSSSPEDRERHPNIANVVCKQQWQCTDHVVLDNFNMTPNGDSQTNCLRIKPDSAFSPAETVNILYSNPPHVVKYFMGKLRLKDADLDRVITFVPRYGSTETQMDFEPPFPVPCTIRDALFYYLDLTGLPDEDILEEMGTFLQTAQACLLFNKMLNNKSLIKRMREELHVTLPEFVEIFMEDALFNMGGFLQIVKKKVPKAYTISSHPDVQTDSIDCTVKLVTFPIHSFKSFRSSLKKTLGYKVSPGIGNFFVKQRNYEGACTRYLCSLKQGDTVKLFRRPSAFSSVEGLGSRHLVMIANGAGIAPFRAFWQDEARDKKRILFLGFRTEAHILYADEVEQLKTMPNYTVHIALSRSKTPMYVQHILRKNMEQVGEILKADGVVCVCGSKPMGAQVKAIIQHFTKTDIAELKANGRFIEELW</sequence>
<dbReference type="InterPro" id="IPR001094">
    <property type="entry name" value="Flavdoxin-like"/>
</dbReference>
<keyword evidence="3" id="KW-0285">Flavoprotein</keyword>
<dbReference type="EMBL" id="BDSA01000003">
    <property type="protein sequence ID" value="GBE61319.1"/>
    <property type="molecule type" value="Genomic_DNA"/>
</dbReference>
<dbReference type="Pfam" id="PF00175">
    <property type="entry name" value="NAD_binding_1"/>
    <property type="match status" value="1"/>
</dbReference>
<dbReference type="Gene3D" id="2.40.30.10">
    <property type="entry name" value="Translation factors"/>
    <property type="match status" value="1"/>
</dbReference>
<comment type="cofactor">
    <cofactor evidence="2">
        <name>FAD</name>
        <dbReference type="ChEBI" id="CHEBI:57692"/>
    </cofactor>
</comment>
<dbReference type="PANTHER" id="PTHR19384">
    <property type="entry name" value="NITRIC OXIDE SYNTHASE-RELATED"/>
    <property type="match status" value="1"/>
</dbReference>
<dbReference type="InterPro" id="IPR023173">
    <property type="entry name" value="NADPH_Cyt_P450_Rdtase_alpha"/>
</dbReference>
<dbReference type="InterPro" id="IPR039261">
    <property type="entry name" value="FNR_nucleotide-bd"/>
</dbReference>
<dbReference type="PRINTS" id="PR00371">
    <property type="entry name" value="FPNCR"/>
</dbReference>
<dbReference type="SUPFAM" id="SSF52218">
    <property type="entry name" value="Flavoproteins"/>
    <property type="match status" value="1"/>
</dbReference>
<dbReference type="RefSeq" id="XP_028867562.1">
    <property type="nucleotide sequence ID" value="XM_029011729.1"/>
</dbReference>
<keyword evidence="6" id="KW-0521">NADP</keyword>
<evidence type="ECO:0000256" key="8">
    <source>
        <dbReference type="ARBA" id="ARBA00023797"/>
    </source>
</evidence>
<feature type="region of interest" description="Disordered" evidence="9">
    <location>
        <begin position="33"/>
        <end position="60"/>
    </location>
</feature>
<evidence type="ECO:0000313" key="12">
    <source>
        <dbReference type="EMBL" id="GBE61319.1"/>
    </source>
</evidence>
<dbReference type="PRINTS" id="PR00369">
    <property type="entry name" value="FLAVODOXIN"/>
</dbReference>
<feature type="domain" description="Flavodoxin-like" evidence="10">
    <location>
        <begin position="68"/>
        <end position="213"/>
    </location>
</feature>
<dbReference type="InterPro" id="IPR029039">
    <property type="entry name" value="Flavoprotein-like_sf"/>
</dbReference>
<keyword evidence="13" id="KW-1185">Reference proteome</keyword>
<feature type="domain" description="FAD-binding FR-type" evidence="11">
    <location>
        <begin position="262"/>
        <end position="539"/>
    </location>
</feature>
<gene>
    <name evidence="12" type="ORF">BOVATA_028120</name>
</gene>
<dbReference type="GO" id="GO:0050660">
    <property type="term" value="F:flavin adenine dinucleotide binding"/>
    <property type="evidence" value="ECO:0007669"/>
    <property type="project" value="TreeGrafter"/>
</dbReference>
<dbReference type="Gene3D" id="3.40.50.360">
    <property type="match status" value="1"/>
</dbReference>
<dbReference type="InterPro" id="IPR001433">
    <property type="entry name" value="OxRdtase_FAD/NAD-bd"/>
</dbReference>
<dbReference type="Gene3D" id="1.20.990.10">
    <property type="entry name" value="NADPH-cytochrome p450 Reductase, Chain A, domain 3"/>
    <property type="match status" value="1"/>
</dbReference>
<evidence type="ECO:0000259" key="10">
    <source>
        <dbReference type="PROSITE" id="PS50902"/>
    </source>
</evidence>
<evidence type="ECO:0000256" key="9">
    <source>
        <dbReference type="SAM" id="MobiDB-lite"/>
    </source>
</evidence>
<dbReference type="InterPro" id="IPR001709">
    <property type="entry name" value="Flavoprot_Pyr_Nucl_cyt_Rdtase"/>
</dbReference>
<dbReference type="InterPro" id="IPR008254">
    <property type="entry name" value="Flavodoxin/NO_synth"/>
</dbReference>
<name>A0A2H6KED7_9APIC</name>
<organism evidence="12 13">
    <name type="scientific">Babesia ovata</name>
    <dbReference type="NCBI Taxonomy" id="189622"/>
    <lineage>
        <taxon>Eukaryota</taxon>
        <taxon>Sar</taxon>
        <taxon>Alveolata</taxon>
        <taxon>Apicomplexa</taxon>
        <taxon>Aconoidasida</taxon>
        <taxon>Piroplasmida</taxon>
        <taxon>Babesiidae</taxon>
        <taxon>Babesia</taxon>
    </lineage>
</organism>
<dbReference type="AlphaFoldDB" id="A0A2H6KED7"/>
<dbReference type="InterPro" id="IPR017927">
    <property type="entry name" value="FAD-bd_FR_type"/>
</dbReference>